<protein>
    <submittedName>
        <fullName evidence="1">AlpA family transcriptional regulator</fullName>
    </submittedName>
</protein>
<gene>
    <name evidence="1" type="ORF">K0504_10355</name>
</gene>
<accession>A0ABS7EHR6</accession>
<comment type="caution">
    <text evidence="1">The sequence shown here is derived from an EMBL/GenBank/DDBJ whole genome shotgun (WGS) entry which is preliminary data.</text>
</comment>
<dbReference type="EMBL" id="JAHZSS010000011">
    <property type="protein sequence ID" value="MBW8191438.1"/>
    <property type="molecule type" value="Genomic_DNA"/>
</dbReference>
<dbReference type="SUPFAM" id="SSF46955">
    <property type="entry name" value="Putative DNA-binding domain"/>
    <property type="match status" value="1"/>
</dbReference>
<dbReference type="InterPro" id="IPR010260">
    <property type="entry name" value="AlpA"/>
</dbReference>
<dbReference type="Proteomes" id="UP001166251">
    <property type="component" value="Unassembled WGS sequence"/>
</dbReference>
<evidence type="ECO:0000313" key="1">
    <source>
        <dbReference type="EMBL" id="MBW8191438.1"/>
    </source>
</evidence>
<evidence type="ECO:0000313" key="2">
    <source>
        <dbReference type="Proteomes" id="UP001166251"/>
    </source>
</evidence>
<dbReference type="InterPro" id="IPR009061">
    <property type="entry name" value="DNA-bd_dom_put_sf"/>
</dbReference>
<reference evidence="1" key="1">
    <citation type="submission" date="2021-07" db="EMBL/GenBank/DDBJ databases">
        <title>Neiella marina sp. nov., isolated from the intestinal content of sea cucumber Apostichopus japonicus.</title>
        <authorList>
            <person name="Bai X."/>
        </authorList>
    </citation>
    <scope>NUCLEOTIDE SEQUENCE</scope>
    <source>
        <strain evidence="1">126</strain>
    </source>
</reference>
<dbReference type="PANTHER" id="PTHR36154:SF1">
    <property type="entry name" value="DNA-BINDING TRANSCRIPTIONAL ACTIVATOR ALPA"/>
    <property type="match status" value="1"/>
</dbReference>
<dbReference type="InterPro" id="IPR052931">
    <property type="entry name" value="Prophage_regulatory_activator"/>
</dbReference>
<dbReference type="Gene3D" id="1.10.238.160">
    <property type="match status" value="1"/>
</dbReference>
<proteinExistence type="predicted"/>
<sequence>MTKLKRLLTLREVMELTTLSRATIYRKMELGTFPKPVQISKRRVAWRTSDVNAWIDAKLAGQEWEAGDE</sequence>
<dbReference type="RefSeq" id="WP_220104120.1">
    <property type="nucleotide sequence ID" value="NZ_JAHZSS010000011.1"/>
</dbReference>
<dbReference type="Pfam" id="PF05930">
    <property type="entry name" value="Phage_AlpA"/>
    <property type="match status" value="1"/>
</dbReference>
<name>A0ABS7EHR6_9GAMM</name>
<keyword evidence="2" id="KW-1185">Reference proteome</keyword>
<dbReference type="PANTHER" id="PTHR36154">
    <property type="entry name" value="DNA-BINDING TRANSCRIPTIONAL ACTIVATOR ALPA"/>
    <property type="match status" value="1"/>
</dbReference>
<organism evidence="1 2">
    <name type="scientific">Neiella holothuriorum</name>
    <dbReference type="NCBI Taxonomy" id="2870530"/>
    <lineage>
        <taxon>Bacteria</taxon>
        <taxon>Pseudomonadati</taxon>
        <taxon>Pseudomonadota</taxon>
        <taxon>Gammaproteobacteria</taxon>
        <taxon>Alteromonadales</taxon>
        <taxon>Echinimonadaceae</taxon>
        <taxon>Neiella</taxon>
    </lineage>
</organism>